<keyword evidence="3 6" id="KW-0597">Phosphoprotein</keyword>
<dbReference type="InterPro" id="IPR003594">
    <property type="entry name" value="HATPase_dom"/>
</dbReference>
<feature type="domain" description="Response regulatory" evidence="8">
    <location>
        <begin position="10"/>
        <end position="126"/>
    </location>
</feature>
<evidence type="ECO:0000259" key="8">
    <source>
        <dbReference type="PROSITE" id="PS50110"/>
    </source>
</evidence>
<evidence type="ECO:0000256" key="6">
    <source>
        <dbReference type="PROSITE-ProRule" id="PRU00169"/>
    </source>
</evidence>
<organism evidence="9 10">
    <name type="scientific">Phormidium yuhuli AB48</name>
    <dbReference type="NCBI Taxonomy" id="2940671"/>
    <lineage>
        <taxon>Bacteria</taxon>
        <taxon>Bacillati</taxon>
        <taxon>Cyanobacteriota</taxon>
        <taxon>Cyanophyceae</taxon>
        <taxon>Oscillatoriophycideae</taxon>
        <taxon>Oscillatoriales</taxon>
        <taxon>Oscillatoriaceae</taxon>
        <taxon>Phormidium</taxon>
        <taxon>Phormidium yuhuli</taxon>
    </lineage>
</organism>
<evidence type="ECO:0000313" key="10">
    <source>
        <dbReference type="Proteomes" id="UP001056708"/>
    </source>
</evidence>
<dbReference type="Gene3D" id="1.10.287.130">
    <property type="match status" value="1"/>
</dbReference>
<dbReference type="CDD" id="cd19920">
    <property type="entry name" value="REC_PA4781-like"/>
    <property type="match status" value="1"/>
</dbReference>
<evidence type="ECO:0000256" key="5">
    <source>
        <dbReference type="ARBA" id="ARBA00023012"/>
    </source>
</evidence>
<comment type="catalytic activity">
    <reaction evidence="1">
        <text>ATP + protein L-histidine = ADP + protein N-phospho-L-histidine.</text>
        <dbReference type="EC" id="2.7.13.3"/>
    </reaction>
</comment>
<dbReference type="Pfam" id="PF02518">
    <property type="entry name" value="HATPase_c"/>
    <property type="match status" value="1"/>
</dbReference>
<keyword evidence="4" id="KW-0808">Transferase</keyword>
<evidence type="ECO:0000313" key="9">
    <source>
        <dbReference type="EMBL" id="USR91216.1"/>
    </source>
</evidence>
<dbReference type="InterPro" id="IPR003661">
    <property type="entry name" value="HisK_dim/P_dom"/>
</dbReference>
<dbReference type="SUPFAM" id="SSF52172">
    <property type="entry name" value="CheY-like"/>
    <property type="match status" value="1"/>
</dbReference>
<proteinExistence type="predicted"/>
<dbReference type="InterPro" id="IPR005467">
    <property type="entry name" value="His_kinase_dom"/>
</dbReference>
<keyword evidence="4" id="KW-0418">Kinase</keyword>
<dbReference type="Gene3D" id="3.30.565.10">
    <property type="entry name" value="Histidine kinase-like ATPase, C-terminal domain"/>
    <property type="match status" value="1"/>
</dbReference>
<dbReference type="Proteomes" id="UP001056708">
    <property type="component" value="Chromosome"/>
</dbReference>
<name>A0ABY5AQN3_9CYAN</name>
<evidence type="ECO:0000259" key="7">
    <source>
        <dbReference type="PROSITE" id="PS50109"/>
    </source>
</evidence>
<feature type="modified residue" description="4-aspartylphosphate" evidence="6">
    <location>
        <position position="59"/>
    </location>
</feature>
<dbReference type="InterPro" id="IPR011006">
    <property type="entry name" value="CheY-like_superfamily"/>
</dbReference>
<dbReference type="SMART" id="SM00388">
    <property type="entry name" value="HisKA"/>
    <property type="match status" value="1"/>
</dbReference>
<dbReference type="PANTHER" id="PTHR43065">
    <property type="entry name" value="SENSOR HISTIDINE KINASE"/>
    <property type="match status" value="1"/>
</dbReference>
<accession>A0ABY5AQN3</accession>
<dbReference type="PROSITE" id="PS50109">
    <property type="entry name" value="HIS_KIN"/>
    <property type="match status" value="1"/>
</dbReference>
<dbReference type="EC" id="2.7.13.3" evidence="2"/>
<dbReference type="SUPFAM" id="SSF55874">
    <property type="entry name" value="ATPase domain of HSP90 chaperone/DNA topoisomerase II/histidine kinase"/>
    <property type="match status" value="1"/>
</dbReference>
<dbReference type="PROSITE" id="PS50110">
    <property type="entry name" value="RESPONSE_REGULATORY"/>
    <property type="match status" value="1"/>
</dbReference>
<dbReference type="EMBL" id="CP098611">
    <property type="protein sequence ID" value="USR91216.1"/>
    <property type="molecule type" value="Genomic_DNA"/>
</dbReference>
<gene>
    <name evidence="9" type="ORF">NEA10_00280</name>
</gene>
<dbReference type="Pfam" id="PF00072">
    <property type="entry name" value="Response_reg"/>
    <property type="match status" value="1"/>
</dbReference>
<dbReference type="PRINTS" id="PR00344">
    <property type="entry name" value="BCTRLSENSOR"/>
</dbReference>
<evidence type="ECO:0000256" key="2">
    <source>
        <dbReference type="ARBA" id="ARBA00012438"/>
    </source>
</evidence>
<keyword evidence="10" id="KW-1185">Reference proteome</keyword>
<dbReference type="InterPro" id="IPR036097">
    <property type="entry name" value="HisK_dim/P_sf"/>
</dbReference>
<dbReference type="CDD" id="cd00082">
    <property type="entry name" value="HisKA"/>
    <property type="match status" value="1"/>
</dbReference>
<dbReference type="InterPro" id="IPR001789">
    <property type="entry name" value="Sig_transdc_resp-reg_receiver"/>
</dbReference>
<reference evidence="9" key="1">
    <citation type="submission" date="2022-06" db="EMBL/GenBank/DDBJ databases">
        <title>Genome sequence of Phormidium yuhuli AB48 isolated from an industrial photobioreactor environment.</title>
        <authorList>
            <person name="Qiu Y."/>
            <person name="Noonan A.J.C."/>
            <person name="Dofher K."/>
            <person name="Koch M."/>
            <person name="Kieft B."/>
            <person name="Lin X."/>
            <person name="Ziels R.M."/>
            <person name="Hallam S.J."/>
        </authorList>
    </citation>
    <scope>NUCLEOTIDE SEQUENCE</scope>
    <source>
        <strain evidence="9">AB48</strain>
    </source>
</reference>
<dbReference type="PANTHER" id="PTHR43065:SF50">
    <property type="entry name" value="HISTIDINE KINASE"/>
    <property type="match status" value="1"/>
</dbReference>
<dbReference type="InterPro" id="IPR004358">
    <property type="entry name" value="Sig_transdc_His_kin-like_C"/>
</dbReference>
<evidence type="ECO:0000256" key="3">
    <source>
        <dbReference type="ARBA" id="ARBA00022553"/>
    </source>
</evidence>
<evidence type="ECO:0000256" key="4">
    <source>
        <dbReference type="ARBA" id="ARBA00022777"/>
    </source>
</evidence>
<evidence type="ECO:0000256" key="1">
    <source>
        <dbReference type="ARBA" id="ARBA00000085"/>
    </source>
</evidence>
<feature type="domain" description="Histidine kinase" evidence="7">
    <location>
        <begin position="182"/>
        <end position="433"/>
    </location>
</feature>
<dbReference type="SMART" id="SM00387">
    <property type="entry name" value="HATPase_c"/>
    <property type="match status" value="1"/>
</dbReference>
<sequence>MNSQQLDHGTILIVDDNPANLDVLSDFLDSSGFEVLVAQDGYSAIDKVNYAPPHLILLDIMMPGIDGFETCRRIKDNPQTKDIPIIFTSALADTVDKVKGLSLGAVDYITKPFQQEEVLARVRLHLRLYFIGQELAEQNSLLEQRVTERTAKLNQAIQELQTAQVQLIQSEKMSSLGQLVAGVAHEINNPVNFIFGNLSHANEYIASLLEIIQTYQDKYPDPDEELQETLQELELDFLIEDLPKLLKSMQVGAERIREIVLSLRKFSRIDEAELKQVDIHDGIDTTLMILHNRIKVRSSSPAIEIVRNYGDLPEVECYSGQLNQVFMNLLANAIDALDVKRDSAEATRITITTSKISDNRVRISIADNGAGIEESVREKIFNPFFTTKPIGKGTGMGLAIAYSIVVDKHDGSLVCSSYPGQGTEFVLEIPCIQTQLDGRTADVQEVTH</sequence>
<keyword evidence="5" id="KW-0902">Two-component regulatory system</keyword>
<dbReference type="SMART" id="SM00448">
    <property type="entry name" value="REC"/>
    <property type="match status" value="1"/>
</dbReference>
<dbReference type="SUPFAM" id="SSF47384">
    <property type="entry name" value="Homodimeric domain of signal transducing histidine kinase"/>
    <property type="match status" value="1"/>
</dbReference>
<dbReference type="InterPro" id="IPR036890">
    <property type="entry name" value="HATPase_C_sf"/>
</dbReference>
<protein>
    <recommendedName>
        <fullName evidence="2">histidine kinase</fullName>
        <ecNumber evidence="2">2.7.13.3</ecNumber>
    </recommendedName>
</protein>
<dbReference type="Gene3D" id="3.40.50.2300">
    <property type="match status" value="1"/>
</dbReference>